<gene>
    <name evidence="2" type="ORF">BGZ80_008707</name>
</gene>
<accession>A0A9P6MCM6</accession>
<reference evidence="2" key="1">
    <citation type="journal article" date="2020" name="Fungal Divers.">
        <title>Resolving the Mortierellaceae phylogeny through synthesis of multi-gene phylogenetics and phylogenomics.</title>
        <authorList>
            <person name="Vandepol N."/>
            <person name="Liber J."/>
            <person name="Desiro A."/>
            <person name="Na H."/>
            <person name="Kennedy M."/>
            <person name="Barry K."/>
            <person name="Grigoriev I.V."/>
            <person name="Miller A.N."/>
            <person name="O'Donnell K."/>
            <person name="Stajich J.E."/>
            <person name="Bonito G."/>
        </authorList>
    </citation>
    <scope>NUCLEOTIDE SEQUENCE</scope>
    <source>
        <strain evidence="2">NRRL 2769</strain>
    </source>
</reference>
<organism evidence="2 3">
    <name type="scientific">Entomortierella chlamydospora</name>
    <dbReference type="NCBI Taxonomy" id="101097"/>
    <lineage>
        <taxon>Eukaryota</taxon>
        <taxon>Fungi</taxon>
        <taxon>Fungi incertae sedis</taxon>
        <taxon>Mucoromycota</taxon>
        <taxon>Mortierellomycotina</taxon>
        <taxon>Mortierellomycetes</taxon>
        <taxon>Mortierellales</taxon>
        <taxon>Mortierellaceae</taxon>
        <taxon>Entomortierella</taxon>
    </lineage>
</organism>
<keyword evidence="3" id="KW-1185">Reference proteome</keyword>
<dbReference type="Proteomes" id="UP000703661">
    <property type="component" value="Unassembled WGS sequence"/>
</dbReference>
<feature type="domain" description="SOCS box" evidence="1">
    <location>
        <begin position="75"/>
        <end position="132"/>
    </location>
</feature>
<comment type="caution">
    <text evidence="2">The sequence shown here is derived from an EMBL/GenBank/DDBJ whole genome shotgun (WGS) entry which is preliminary data.</text>
</comment>
<name>A0A9P6MCM6_9FUNG</name>
<dbReference type="Pfam" id="PF23948">
    <property type="entry name" value="ARM_5"/>
    <property type="match status" value="1"/>
</dbReference>
<protein>
    <recommendedName>
        <fullName evidence="1">SOCS box domain-containing protein</fullName>
    </recommendedName>
</protein>
<feature type="non-terminal residue" evidence="2">
    <location>
        <position position="1"/>
    </location>
</feature>
<sequence>FVRDELKTSDIVFEAVSLAPVLEQDEFQKLLRVFVDGINQSLLLETHLLEGLAYLIKNAPPGDLDSDDLVNILELLGTRLKGTRPQSTQHLCQLVLAVSSVLDSMVDSQVKGIEREQLHELLSQYLKDLQQSSDPRLAYQAAYAYQALQYIPDDETILQTMLRRTGKVMKGISVVVSAVKAIDLDKFIDGLQHIQEGLKGAEEVISTVGSA</sequence>
<feature type="non-terminal residue" evidence="2">
    <location>
        <position position="211"/>
    </location>
</feature>
<dbReference type="InterPro" id="IPR001496">
    <property type="entry name" value="SOCS_box"/>
</dbReference>
<evidence type="ECO:0000259" key="1">
    <source>
        <dbReference type="PROSITE" id="PS50225"/>
    </source>
</evidence>
<dbReference type="InterPro" id="IPR016024">
    <property type="entry name" value="ARM-type_fold"/>
</dbReference>
<dbReference type="InterPro" id="IPR056251">
    <property type="entry name" value="Arm_rpt_dom"/>
</dbReference>
<proteinExistence type="predicted"/>
<dbReference type="InterPro" id="IPR018247">
    <property type="entry name" value="EF_Hand_1_Ca_BS"/>
</dbReference>
<evidence type="ECO:0000313" key="3">
    <source>
        <dbReference type="Proteomes" id="UP000703661"/>
    </source>
</evidence>
<evidence type="ECO:0000313" key="2">
    <source>
        <dbReference type="EMBL" id="KAF9992107.1"/>
    </source>
</evidence>
<dbReference type="AlphaFoldDB" id="A0A9P6MCM6"/>
<dbReference type="PROSITE" id="PS00018">
    <property type="entry name" value="EF_HAND_1"/>
    <property type="match status" value="1"/>
</dbReference>
<dbReference type="EMBL" id="JAAAID010004818">
    <property type="protein sequence ID" value="KAF9992107.1"/>
    <property type="molecule type" value="Genomic_DNA"/>
</dbReference>
<dbReference type="PROSITE" id="PS50225">
    <property type="entry name" value="SOCS"/>
    <property type="match status" value="1"/>
</dbReference>
<dbReference type="SUPFAM" id="SSF48371">
    <property type="entry name" value="ARM repeat"/>
    <property type="match status" value="1"/>
</dbReference>